<dbReference type="SUPFAM" id="SSF53335">
    <property type="entry name" value="S-adenosyl-L-methionine-dependent methyltransferases"/>
    <property type="match status" value="1"/>
</dbReference>
<evidence type="ECO:0000256" key="2">
    <source>
        <dbReference type="ARBA" id="ARBA00022603"/>
    </source>
</evidence>
<evidence type="ECO:0000256" key="4">
    <source>
        <dbReference type="ARBA" id="ARBA00022691"/>
    </source>
</evidence>
<dbReference type="AlphaFoldDB" id="M4VZU0"/>
<keyword evidence="2 7" id="KW-0489">Methyltransferase</keyword>
<dbReference type="GO" id="GO:0008825">
    <property type="term" value="F:cyclopropane-fatty-acyl-phospholipid synthase activity"/>
    <property type="evidence" value="ECO:0007669"/>
    <property type="project" value="UniProtKB-EC"/>
</dbReference>
<comment type="similarity">
    <text evidence="1">Belongs to the CFA/CMAS family.</text>
</comment>
<dbReference type="PIRSF" id="PIRSF003085">
    <property type="entry name" value="CMAS"/>
    <property type="match status" value="1"/>
</dbReference>
<dbReference type="GO" id="GO:0032259">
    <property type="term" value="P:methylation"/>
    <property type="evidence" value="ECO:0007669"/>
    <property type="project" value="UniProtKB-KW"/>
</dbReference>
<name>M4VZU0_9BACT</name>
<dbReference type="Proteomes" id="UP000011932">
    <property type="component" value="Chromosome"/>
</dbReference>
<proteinExistence type="inferred from homology"/>
<dbReference type="PANTHER" id="PTHR43667:SF2">
    <property type="entry name" value="FATTY ACID C-METHYL TRANSFERASE"/>
    <property type="match status" value="1"/>
</dbReference>
<evidence type="ECO:0000256" key="3">
    <source>
        <dbReference type="ARBA" id="ARBA00022679"/>
    </source>
</evidence>
<dbReference type="STRING" id="349215.A11S_1908"/>
<evidence type="ECO:0000256" key="6">
    <source>
        <dbReference type="PIRSR" id="PIRSR003085-1"/>
    </source>
</evidence>
<dbReference type="HOGENOM" id="CLU_026434_0_2_5"/>
<accession>M4VZU0</accession>
<dbReference type="InterPro" id="IPR003333">
    <property type="entry name" value="CMAS"/>
</dbReference>
<dbReference type="OrthoDB" id="9782855at2"/>
<dbReference type="EC" id="2.1.1.79" evidence="7"/>
<feature type="active site" evidence="6">
    <location>
        <position position="366"/>
    </location>
</feature>
<evidence type="ECO:0000256" key="1">
    <source>
        <dbReference type="ARBA" id="ARBA00010815"/>
    </source>
</evidence>
<gene>
    <name evidence="7" type="ORF">A11S_1908</name>
</gene>
<dbReference type="Pfam" id="PF02353">
    <property type="entry name" value="CMAS"/>
    <property type="match status" value="1"/>
</dbReference>
<sequence length="386" mass="43947">MLDRLITNRFLESLNNIRYGSLSVTTPDGKIRSFHGNFPGATAELVLHDWHVLAGAMCRGDIALAETYRDGKWDSPDPASLFEFGMQNQSVLDDYIAGASFGRVAARMAYIFTRNTIRGSRKNIHAHYDIGNDFYALWLDPTMTYSAAMFSNQNEPLDKAQNRKYDRIIERMKPSGRLLEIGCGWGGFAERAMEKGDYAIKGLTISQEQHDYASRRLGKNATIALEDYRHQKGLYDQIVSIEMFEAVGEKFWPVYFSKIKSLLAQKGAALIQTITISDACFDRYRKGGDAIRTFIFPGGMLPSPERFRVESEKAGLQVSDSFAFGQDYALTLTRWLENFDARVDDVKAMGFDDKFIRLWRFYLTSCIAAFRHGRTDVMQWELRHAA</sequence>
<dbReference type="GO" id="GO:0008610">
    <property type="term" value="P:lipid biosynthetic process"/>
    <property type="evidence" value="ECO:0007669"/>
    <property type="project" value="InterPro"/>
</dbReference>
<dbReference type="RefSeq" id="WP_015468236.1">
    <property type="nucleotide sequence ID" value="NC_020812.1"/>
</dbReference>
<dbReference type="InterPro" id="IPR050723">
    <property type="entry name" value="CFA/CMAS"/>
</dbReference>
<keyword evidence="5" id="KW-0443">Lipid metabolism</keyword>
<evidence type="ECO:0000256" key="5">
    <source>
        <dbReference type="ARBA" id="ARBA00023098"/>
    </source>
</evidence>
<evidence type="ECO:0000313" key="7">
    <source>
        <dbReference type="EMBL" id="AGH98709.1"/>
    </source>
</evidence>
<dbReference type="CDD" id="cd02440">
    <property type="entry name" value="AdoMet_MTases"/>
    <property type="match status" value="1"/>
</dbReference>
<dbReference type="PATRIC" id="fig|349215.9.peg.1851"/>
<organism evidence="7 8">
    <name type="scientific">Micavibrio aeruginosavorus EPB</name>
    <dbReference type="NCBI Taxonomy" id="349215"/>
    <lineage>
        <taxon>Bacteria</taxon>
        <taxon>Pseudomonadati</taxon>
        <taxon>Bdellovibrionota</taxon>
        <taxon>Bdellovibrionia</taxon>
        <taxon>Bdellovibrionales</taxon>
        <taxon>Pseudobdellovibrionaceae</taxon>
        <taxon>Micavibrio</taxon>
    </lineage>
</organism>
<dbReference type="InterPro" id="IPR029063">
    <property type="entry name" value="SAM-dependent_MTases_sf"/>
</dbReference>
<evidence type="ECO:0000313" key="8">
    <source>
        <dbReference type="Proteomes" id="UP000011932"/>
    </source>
</evidence>
<dbReference type="KEGG" id="man:A11S_1908"/>
<reference evidence="7 8" key="1">
    <citation type="journal article" date="2013" name="ISME J.">
        <title>By their genes ye shall know them: genomic signatures of predatory bacteria.</title>
        <authorList>
            <person name="Pasternak Z."/>
            <person name="Pietrokovski S."/>
            <person name="Rotem O."/>
            <person name="Gophna U."/>
            <person name="Lurie-Weinberger M.N."/>
            <person name="Jurkevitch E."/>
        </authorList>
    </citation>
    <scope>NUCLEOTIDE SEQUENCE [LARGE SCALE GENOMIC DNA]</scope>
    <source>
        <strain evidence="7">EPB</strain>
    </source>
</reference>
<dbReference type="PANTHER" id="PTHR43667">
    <property type="entry name" value="CYCLOPROPANE-FATTY-ACYL-PHOSPHOLIPID SYNTHASE"/>
    <property type="match status" value="1"/>
</dbReference>
<keyword evidence="4" id="KW-0949">S-adenosyl-L-methionine</keyword>
<dbReference type="EMBL" id="CP003538">
    <property type="protein sequence ID" value="AGH98709.1"/>
    <property type="molecule type" value="Genomic_DNA"/>
</dbReference>
<dbReference type="Gene3D" id="3.40.50.150">
    <property type="entry name" value="Vaccinia Virus protein VP39"/>
    <property type="match status" value="1"/>
</dbReference>
<protein>
    <submittedName>
        <fullName evidence="7">Cyclopropane-fatty-acyl-phospholipid synthase, plant type</fullName>
        <ecNumber evidence="7">2.1.1.79</ecNumber>
    </submittedName>
</protein>
<keyword evidence="3 7" id="KW-0808">Transferase</keyword>